<evidence type="ECO:0000256" key="3">
    <source>
        <dbReference type="ARBA" id="ARBA00022547"/>
    </source>
</evidence>
<dbReference type="GO" id="GO:0046961">
    <property type="term" value="F:proton-transporting ATPase activity, rotational mechanism"/>
    <property type="evidence" value="ECO:0007669"/>
    <property type="project" value="TreeGrafter"/>
</dbReference>
<evidence type="ECO:0000256" key="13">
    <source>
        <dbReference type="RuleBase" id="RU003848"/>
    </source>
</evidence>
<comment type="subcellular location">
    <subcellularLocation>
        <location evidence="12">Cellular thylakoid membrane</location>
        <topology evidence="12">Single-pass membrane protein</topology>
    </subcellularLocation>
    <subcellularLocation>
        <location evidence="11">Endomembrane system</location>
        <topology evidence="11">Single-pass membrane protein</topology>
    </subcellularLocation>
</comment>
<keyword evidence="8 12" id="KW-0472">Membrane</keyword>
<comment type="subunit">
    <text evidence="12">F-type ATPases have 2 components, F(1) - the catalytic core - and F(0) - the membrane proton channel. F(1) has five subunits: alpha(3), beta(3), gamma(1), delta(1), epsilon(1). F(0) has four main subunits: a(1), b(1), b'(1) and c(10-14). The alpha and beta chains form an alternating ring which encloses part of the gamma chain. F(1) is attached to F(0) by a central stalk formed by the gamma and epsilon chains, while a peripheral stalk is formed by the delta, b and b' chains.</text>
</comment>
<keyword evidence="16" id="KW-1185">Reference proteome</keyword>
<keyword evidence="5 12" id="KW-0375">Hydrogen ion transport</keyword>
<evidence type="ECO:0000256" key="7">
    <source>
        <dbReference type="ARBA" id="ARBA00023065"/>
    </source>
</evidence>
<dbReference type="GO" id="GO:0031676">
    <property type="term" value="C:plasma membrane-derived thylakoid membrane"/>
    <property type="evidence" value="ECO:0007669"/>
    <property type="project" value="UniProtKB-SubCell"/>
</dbReference>
<accession>A0A8K2A299</accession>
<keyword evidence="14" id="KW-0175">Coiled coil</keyword>
<evidence type="ECO:0000256" key="14">
    <source>
        <dbReference type="SAM" id="Coils"/>
    </source>
</evidence>
<evidence type="ECO:0000256" key="4">
    <source>
        <dbReference type="ARBA" id="ARBA00022692"/>
    </source>
</evidence>
<dbReference type="AlphaFoldDB" id="A0A8K2A299"/>
<dbReference type="InterPro" id="IPR034679">
    <property type="entry name" value="ATP_synth_b"/>
</dbReference>
<keyword evidence="4 12" id="KW-0812">Transmembrane</keyword>
<dbReference type="InterPro" id="IPR050059">
    <property type="entry name" value="ATP_synthase_B_chain"/>
</dbReference>
<keyword evidence="7 12" id="KW-0406">Ion transport</keyword>
<evidence type="ECO:0000256" key="2">
    <source>
        <dbReference type="ARBA" id="ARBA00022448"/>
    </source>
</evidence>
<dbReference type="NCBIfam" id="NF005607">
    <property type="entry name" value="PRK07353.1"/>
    <property type="match status" value="1"/>
</dbReference>
<feature type="transmembrane region" description="Helical" evidence="12">
    <location>
        <begin position="6"/>
        <end position="27"/>
    </location>
</feature>
<gene>
    <name evidence="12" type="primary">atpF2</name>
    <name evidence="12" type="synonym">atpG</name>
    <name evidence="15" type="ORF">GS597_18865</name>
</gene>
<dbReference type="PANTHER" id="PTHR33445">
    <property type="entry name" value="ATP SYNTHASE SUBUNIT B', CHLOROPLASTIC"/>
    <property type="match status" value="1"/>
</dbReference>
<dbReference type="InterPro" id="IPR002146">
    <property type="entry name" value="ATP_synth_b/b'su_bac/chlpt"/>
</dbReference>
<dbReference type="InterPro" id="IPR028987">
    <property type="entry name" value="ATP_synth_B-like_membr_sf"/>
</dbReference>
<evidence type="ECO:0000256" key="6">
    <source>
        <dbReference type="ARBA" id="ARBA00022989"/>
    </source>
</evidence>
<dbReference type="GO" id="GO:0045259">
    <property type="term" value="C:proton-transporting ATP synthase complex"/>
    <property type="evidence" value="ECO:0007669"/>
    <property type="project" value="UniProtKB-KW"/>
</dbReference>
<evidence type="ECO:0000256" key="5">
    <source>
        <dbReference type="ARBA" id="ARBA00022781"/>
    </source>
</evidence>
<evidence type="ECO:0000256" key="1">
    <source>
        <dbReference type="ARBA" id="ARBA00005513"/>
    </source>
</evidence>
<dbReference type="RefSeq" id="WP_161827004.1">
    <property type="nucleotide sequence ID" value="NZ_WVIC01000056.1"/>
</dbReference>
<dbReference type="GO" id="GO:0046933">
    <property type="term" value="F:proton-transporting ATP synthase activity, rotational mechanism"/>
    <property type="evidence" value="ECO:0007669"/>
    <property type="project" value="UniProtKB-UniRule"/>
</dbReference>
<dbReference type="SUPFAM" id="SSF81573">
    <property type="entry name" value="F1F0 ATP synthase subunit B, membrane domain"/>
    <property type="match status" value="1"/>
</dbReference>
<dbReference type="CDD" id="cd06503">
    <property type="entry name" value="ATP-synt_Fo_b"/>
    <property type="match status" value="1"/>
</dbReference>
<evidence type="ECO:0000256" key="8">
    <source>
        <dbReference type="ARBA" id="ARBA00023136"/>
    </source>
</evidence>
<feature type="coiled-coil region" evidence="14">
    <location>
        <begin position="45"/>
        <end position="131"/>
    </location>
</feature>
<comment type="similarity">
    <text evidence="1 12 13">Belongs to the ATPase B chain family.</text>
</comment>
<dbReference type="HAMAP" id="MF_01398">
    <property type="entry name" value="ATP_synth_b_bprime"/>
    <property type="match status" value="1"/>
</dbReference>
<keyword evidence="3 12" id="KW-0138">CF(0)</keyword>
<evidence type="ECO:0000256" key="9">
    <source>
        <dbReference type="ARBA" id="ARBA00023310"/>
    </source>
</evidence>
<keyword evidence="6 12" id="KW-1133">Transmembrane helix</keyword>
<reference evidence="15" key="1">
    <citation type="submission" date="2019-12" db="EMBL/GenBank/DDBJ databases">
        <title>High-Quality draft genome sequences of three cyanobacteria isolated from the limestone walls of the Old Cathedral of Coimbra.</title>
        <authorList>
            <person name="Tiago I."/>
            <person name="Soares F."/>
            <person name="Portugal A."/>
        </authorList>
    </citation>
    <scope>NUCLEOTIDE SEQUENCE [LARGE SCALE GENOMIC DNA]</scope>
    <source>
        <strain evidence="15">C</strain>
    </source>
</reference>
<dbReference type="Pfam" id="PF00430">
    <property type="entry name" value="ATP-synt_B"/>
    <property type="match status" value="1"/>
</dbReference>
<dbReference type="EMBL" id="WVIC01000056">
    <property type="protein sequence ID" value="NCJ08532.1"/>
    <property type="molecule type" value="Genomic_DNA"/>
</dbReference>
<evidence type="ECO:0000313" key="16">
    <source>
        <dbReference type="Proteomes" id="UP000607397"/>
    </source>
</evidence>
<dbReference type="HAMAP" id="MF_01399">
    <property type="entry name" value="ATP_synth_bprime"/>
    <property type="match status" value="1"/>
</dbReference>
<dbReference type="PANTHER" id="PTHR33445:SF2">
    <property type="entry name" value="ATP SYNTHASE SUBUNIT B', CHLOROPLASTIC"/>
    <property type="match status" value="1"/>
</dbReference>
<keyword evidence="9 12" id="KW-0066">ATP synthesis</keyword>
<organism evidence="15 16">
    <name type="scientific">Petrachloros mirabilis ULC683</name>
    <dbReference type="NCBI Taxonomy" id="2781853"/>
    <lineage>
        <taxon>Bacteria</taxon>
        <taxon>Bacillati</taxon>
        <taxon>Cyanobacteriota</taxon>
        <taxon>Cyanophyceae</taxon>
        <taxon>Synechococcales</taxon>
        <taxon>Petrachlorosaceae</taxon>
        <taxon>Petrachloros</taxon>
        <taxon>Petrachloros mirabilis</taxon>
    </lineage>
</organism>
<evidence type="ECO:0000256" key="11">
    <source>
        <dbReference type="ARBA" id="ARBA00037847"/>
    </source>
</evidence>
<keyword evidence="2 12" id="KW-0813">Transport</keyword>
<comment type="function">
    <text evidence="12">Component of the F(0) channel, it forms part of the peripheral stalk, linking F(1) to F(0). The b'-subunit is a diverged and duplicated form of b found in plants and photosynthetic bacteria.</text>
</comment>
<dbReference type="GO" id="GO:0012505">
    <property type="term" value="C:endomembrane system"/>
    <property type="evidence" value="ECO:0007669"/>
    <property type="project" value="UniProtKB-SubCell"/>
</dbReference>
<evidence type="ECO:0000256" key="12">
    <source>
        <dbReference type="HAMAP-Rule" id="MF_01399"/>
    </source>
</evidence>
<comment type="function">
    <text evidence="10 12">F(1)F(0) ATP synthase produces ATP from ADP in the presence of a proton or sodium gradient. F-type ATPases consist of two structural domains, F(1) containing the extramembraneous catalytic core and F(0) containing the membrane proton channel, linked together by a central stalk and a peripheral stalk. During catalysis, ATP synthesis in the catalytic domain of F(1) is coupled via a rotary mechanism of the central stalk subunits to proton translocation.</text>
</comment>
<comment type="caution">
    <text evidence="15">The sequence shown here is derived from an EMBL/GenBank/DDBJ whole genome shotgun (WGS) entry which is preliminary data.</text>
</comment>
<dbReference type="Proteomes" id="UP000607397">
    <property type="component" value="Unassembled WGS sequence"/>
</dbReference>
<sequence length="141" mass="15897">MFDFDATLPLIAIQFLVLTAIMNVVFYKPLTRVIGEREDYIRSKKNEARERLDKANRLAEQYEQELANTRRQSQGLIADAQAEAQKIATEQVAAAQKEVQGELLQAQQELNQQKQAALGQLEQEVDALSRQILRKLVGATG</sequence>
<protein>
    <recommendedName>
        <fullName evidence="12">ATP synthase subunit b'</fullName>
    </recommendedName>
    <alternativeName>
        <fullName evidence="12">ATP synthase F(0) sector subunit b'</fullName>
    </alternativeName>
    <alternativeName>
        <fullName evidence="12">ATPase subunit II</fullName>
    </alternativeName>
    <alternativeName>
        <fullName evidence="12">F-type ATPase subunit b'</fullName>
        <shortName evidence="12">F-ATPase subunit b'</shortName>
    </alternativeName>
</protein>
<keyword evidence="12" id="KW-0793">Thylakoid</keyword>
<evidence type="ECO:0000313" key="15">
    <source>
        <dbReference type="EMBL" id="NCJ08532.1"/>
    </source>
</evidence>
<evidence type="ECO:0000256" key="10">
    <source>
        <dbReference type="ARBA" id="ARBA00025198"/>
    </source>
</evidence>
<name>A0A8K2A299_9CYAN</name>
<proteinExistence type="inferred from homology"/>